<dbReference type="RefSeq" id="WP_088904504.1">
    <property type="nucleotide sequence ID" value="NZ_CP022272.1"/>
</dbReference>
<dbReference type="Gene3D" id="2.60.40.420">
    <property type="entry name" value="Cupredoxins - blue copper proteins"/>
    <property type="match status" value="1"/>
</dbReference>
<organism evidence="2 3">
    <name type="scientific">Shewanella marisflavi</name>
    <dbReference type="NCBI Taxonomy" id="260364"/>
    <lineage>
        <taxon>Bacteria</taxon>
        <taxon>Pseudomonadati</taxon>
        <taxon>Pseudomonadota</taxon>
        <taxon>Gammaproteobacteria</taxon>
        <taxon>Alteromonadales</taxon>
        <taxon>Shewanellaceae</taxon>
        <taxon>Shewanella</taxon>
    </lineage>
</organism>
<reference evidence="2 3" key="1">
    <citation type="submission" date="2017-06" db="EMBL/GenBank/DDBJ databases">
        <title>Complete genome sequence of Shewanella marisflavi EP1 associated with anaerobic 2,4-dinitrotoluene reduction and salt tolerance.</title>
        <authorList>
            <person name="Huang J."/>
        </authorList>
    </citation>
    <scope>NUCLEOTIDE SEQUENCE [LARGE SCALE GENOMIC DNA]</scope>
    <source>
        <strain evidence="2 3">EP1</strain>
    </source>
</reference>
<dbReference type="CDD" id="cd04221">
    <property type="entry name" value="MauL"/>
    <property type="match status" value="1"/>
</dbReference>
<sequence length="225" mass="25110">MLKQLILPTLFGLMFSAQIHSASIKIDISDSQARPIADAVVELIPAQETLAVPNPLETEHYEIKQQNRTFNPFVLAIPQGAKVDFPNLDKTRHHVYSFSEAKPFELKLYVGKAEAPVLFEKPGLVAIGCNIHDYMQAFIYVAKGPYVGVTDDSGHLVLNDIPKGNYQVKLWHPWQLSVSERLPLTVFDQPQSLSLELQIKHQPKPSSPPAGFSQLVTEKVSDDTK</sequence>
<name>A0AAC9TZ75_9GAMM</name>
<feature type="region of interest" description="Disordered" evidence="1">
    <location>
        <begin position="200"/>
        <end position="225"/>
    </location>
</feature>
<dbReference type="InterPro" id="IPR034242">
    <property type="entry name" value="MauL"/>
</dbReference>
<gene>
    <name evidence="2" type="ORF">CFF01_08440</name>
</gene>
<accession>A0AAC9TZ75</accession>
<dbReference type="AlphaFoldDB" id="A0AAC9TZ75"/>
<evidence type="ECO:0000313" key="2">
    <source>
        <dbReference type="EMBL" id="ASJ96613.1"/>
    </source>
</evidence>
<dbReference type="EMBL" id="CP022272">
    <property type="protein sequence ID" value="ASJ96613.1"/>
    <property type="molecule type" value="Genomic_DNA"/>
</dbReference>
<dbReference type="Proteomes" id="UP000198233">
    <property type="component" value="Chromosome"/>
</dbReference>
<protein>
    <submittedName>
        <fullName evidence="2">Methylamine utilization protein</fullName>
    </submittedName>
</protein>
<dbReference type="KEGG" id="smav:CFF01_08440"/>
<evidence type="ECO:0000313" key="3">
    <source>
        <dbReference type="Proteomes" id="UP000198233"/>
    </source>
</evidence>
<dbReference type="SUPFAM" id="SSF49503">
    <property type="entry name" value="Cupredoxins"/>
    <property type="match status" value="1"/>
</dbReference>
<dbReference type="InterPro" id="IPR008972">
    <property type="entry name" value="Cupredoxin"/>
</dbReference>
<evidence type="ECO:0000256" key="1">
    <source>
        <dbReference type="SAM" id="MobiDB-lite"/>
    </source>
</evidence>
<proteinExistence type="predicted"/>